<reference evidence="5 6" key="1">
    <citation type="submission" date="2020-10" db="EMBL/GenBank/DDBJ databases">
        <title>complete genome sequencing of Lysobacter sp. H21R20.</title>
        <authorList>
            <person name="Bae J.-W."/>
            <person name="Lee S.-Y."/>
        </authorList>
    </citation>
    <scope>NUCLEOTIDE SEQUENCE [LARGE SCALE GENOMIC DNA]</scope>
    <source>
        <strain evidence="5 6">H21R20</strain>
    </source>
</reference>
<keyword evidence="6" id="KW-1185">Reference proteome</keyword>
<feature type="repeat" description="TPR" evidence="3">
    <location>
        <begin position="515"/>
        <end position="548"/>
    </location>
</feature>
<evidence type="ECO:0000256" key="4">
    <source>
        <dbReference type="SAM" id="SignalP"/>
    </source>
</evidence>
<dbReference type="InterPro" id="IPR019734">
    <property type="entry name" value="TPR_rpt"/>
</dbReference>
<dbReference type="PROSITE" id="PS50005">
    <property type="entry name" value="TPR"/>
    <property type="match status" value="1"/>
</dbReference>
<evidence type="ECO:0000256" key="1">
    <source>
        <dbReference type="ARBA" id="ARBA00022737"/>
    </source>
</evidence>
<dbReference type="SMART" id="SM00028">
    <property type="entry name" value="TPR"/>
    <property type="match status" value="4"/>
</dbReference>
<dbReference type="Gene3D" id="1.25.40.10">
    <property type="entry name" value="Tetratricopeptide repeat domain"/>
    <property type="match status" value="2"/>
</dbReference>
<keyword evidence="4" id="KW-0732">Signal</keyword>
<dbReference type="PANTHER" id="PTHR45586">
    <property type="entry name" value="TPR REPEAT-CONTAINING PROTEIN PA4667"/>
    <property type="match status" value="1"/>
</dbReference>
<feature type="signal peptide" evidence="4">
    <location>
        <begin position="1"/>
        <end position="24"/>
    </location>
</feature>
<dbReference type="Pfam" id="PF14559">
    <property type="entry name" value="TPR_19"/>
    <property type="match status" value="1"/>
</dbReference>
<dbReference type="Pfam" id="PF13432">
    <property type="entry name" value="TPR_16"/>
    <property type="match status" value="1"/>
</dbReference>
<dbReference type="PANTHER" id="PTHR45586:SF1">
    <property type="entry name" value="LIPOPOLYSACCHARIDE ASSEMBLY PROTEIN B"/>
    <property type="match status" value="1"/>
</dbReference>
<feature type="chain" id="PRO_5032957465" evidence="4">
    <location>
        <begin position="25"/>
        <end position="560"/>
    </location>
</feature>
<dbReference type="AlphaFoldDB" id="A0A7S6UGM7"/>
<dbReference type="InterPro" id="IPR051012">
    <property type="entry name" value="CellSynth/LPSAsmb/PSIAsmb"/>
</dbReference>
<dbReference type="InterPro" id="IPR011990">
    <property type="entry name" value="TPR-like_helical_dom_sf"/>
</dbReference>
<accession>A0A7S6UGM7</accession>
<protein>
    <submittedName>
        <fullName evidence="5">Tetratricopeptide repeat protein</fullName>
    </submittedName>
</protein>
<dbReference type="RefSeq" id="WP_193985907.1">
    <property type="nucleotide sequence ID" value="NZ_CP063656.1"/>
</dbReference>
<proteinExistence type="predicted"/>
<dbReference type="KEGG" id="lcic:INQ41_02360"/>
<dbReference type="Proteomes" id="UP000594059">
    <property type="component" value="Chromosome"/>
</dbReference>
<keyword evidence="1" id="KW-0677">Repeat</keyword>
<sequence>MQAASRLFISALVLVLASAGSVIAAPAAKGPVADAATDTLEPLMAAEFALQAGRLEEASRWYLQAALAADDEALTERATRIALLARDDESAARLLDLWRRQGGQSVNFLGAEASLALRRGDERKAQRYLVQLLGMPGDEGWRQVLGVMIAGARDPSQAAGVLDTLVRRGNIPPKLQAWLAFGGLAQRLEQPELAERIVAEVVKRFPGEPRVALLRVSQLREAGRVEKAREVLGSIADRAGDDKELRLAIAYEYDTLGDLAAAEGTLARGEQDDQTYGLRASLLARAKDNESLLALYEELRARGQVPDPRRRLLLGQVAEFLKRYDEALGWYQGVPGGEQRLPALLRSTNVLHELGRADEAFAQLHEMQADASATDTARRDAYLLEASLHERDKDAAAEKDAFSRGLAAFPDDLEILYARALSWERGDDVPRAEADLRRILVIDPESVAALNALGYTLADRTDRYQEALELINRARAAEPDNAAITDSYGWVLYRLGRTDEALVALRQAFALQKDAEIAAHLAEVLWKLGRRDEARKYVEEAKRIDPDNRALKRVLEMTAP</sequence>
<evidence type="ECO:0000256" key="2">
    <source>
        <dbReference type="ARBA" id="ARBA00022803"/>
    </source>
</evidence>
<organism evidence="5 6">
    <name type="scientific">Novilysobacter ciconiae</name>
    <dbReference type="NCBI Taxonomy" id="2781022"/>
    <lineage>
        <taxon>Bacteria</taxon>
        <taxon>Pseudomonadati</taxon>
        <taxon>Pseudomonadota</taxon>
        <taxon>Gammaproteobacteria</taxon>
        <taxon>Lysobacterales</taxon>
        <taxon>Lysobacteraceae</taxon>
        <taxon>Novilysobacter</taxon>
    </lineage>
</organism>
<name>A0A7S6UGM7_9GAMM</name>
<dbReference type="EMBL" id="CP063656">
    <property type="protein sequence ID" value="QOW19927.1"/>
    <property type="molecule type" value="Genomic_DNA"/>
</dbReference>
<evidence type="ECO:0000313" key="5">
    <source>
        <dbReference type="EMBL" id="QOW19927.1"/>
    </source>
</evidence>
<gene>
    <name evidence="5" type="ORF">INQ41_02360</name>
</gene>
<evidence type="ECO:0000256" key="3">
    <source>
        <dbReference type="PROSITE-ProRule" id="PRU00339"/>
    </source>
</evidence>
<evidence type="ECO:0000313" key="6">
    <source>
        <dbReference type="Proteomes" id="UP000594059"/>
    </source>
</evidence>
<dbReference type="SUPFAM" id="SSF48452">
    <property type="entry name" value="TPR-like"/>
    <property type="match status" value="2"/>
</dbReference>
<keyword evidence="2 3" id="KW-0802">TPR repeat</keyword>